<feature type="active site" description="For beta-ketoacyl synthase activity" evidence="12">
    <location>
        <position position="164"/>
    </location>
</feature>
<comment type="function">
    <text evidence="11">Involved in the type II fatty acid elongation cycle. Catalyzes the elongation of a wide range of acyl-ACP by the addition of two carbons from malonyl-ACP to an acyl acceptor. Can efficiently catalyze the conversion of palmitoleoyl-ACP (cis-hexadec-9-enoyl-ACP) to cis-vaccenoyl-ACP (cis-octadec-11-enoyl-ACP), an essential step in the thermal regulation of fatty acid composition.</text>
</comment>
<evidence type="ECO:0000256" key="1">
    <source>
        <dbReference type="ARBA" id="ARBA00005194"/>
    </source>
</evidence>
<dbReference type="CDD" id="cd00834">
    <property type="entry name" value="KAS_I_II"/>
    <property type="match status" value="1"/>
</dbReference>
<dbReference type="Gene3D" id="3.40.47.10">
    <property type="match status" value="1"/>
</dbReference>
<dbReference type="OrthoDB" id="9808669at2"/>
<evidence type="ECO:0000256" key="7">
    <source>
        <dbReference type="ARBA" id="ARBA00022832"/>
    </source>
</evidence>
<dbReference type="PIRSF" id="PIRSF000447">
    <property type="entry name" value="KAS_II"/>
    <property type="match status" value="1"/>
</dbReference>
<dbReference type="EMBL" id="QICN01000001">
    <property type="protein sequence ID" value="PXV71621.1"/>
    <property type="molecule type" value="Genomic_DNA"/>
</dbReference>
<dbReference type="PANTHER" id="PTHR11712">
    <property type="entry name" value="POLYKETIDE SYNTHASE-RELATED"/>
    <property type="match status" value="1"/>
</dbReference>
<dbReference type="FunFam" id="3.40.47.10:FF:000009">
    <property type="entry name" value="3-oxoacyl-[acyl-carrier-protein] synthase 2"/>
    <property type="match status" value="1"/>
</dbReference>
<dbReference type="SMART" id="SM00825">
    <property type="entry name" value="PKS_KS"/>
    <property type="match status" value="1"/>
</dbReference>
<protein>
    <recommendedName>
        <fullName evidence="4 11">3-oxoacyl-[acyl-carrier-protein] synthase 2</fullName>
        <ecNumber evidence="3 11">2.3.1.179</ecNumber>
    </recommendedName>
</protein>
<dbReference type="GO" id="GO:0004315">
    <property type="term" value="F:3-oxoacyl-[acyl-carrier-protein] synthase activity"/>
    <property type="evidence" value="ECO:0007669"/>
    <property type="project" value="UniProtKB-UniRule"/>
</dbReference>
<evidence type="ECO:0000256" key="13">
    <source>
        <dbReference type="RuleBase" id="RU003694"/>
    </source>
</evidence>
<dbReference type="Pfam" id="PF02801">
    <property type="entry name" value="Ketoacyl-synt_C"/>
    <property type="match status" value="1"/>
</dbReference>
<keyword evidence="5 11" id="KW-0444">Lipid biosynthesis</keyword>
<evidence type="ECO:0000256" key="5">
    <source>
        <dbReference type="ARBA" id="ARBA00022516"/>
    </source>
</evidence>
<comment type="similarity">
    <text evidence="2 11 13">Belongs to the thiolase-like superfamily. Beta-ketoacyl-ACP synthases family.</text>
</comment>
<keyword evidence="16" id="KW-1185">Reference proteome</keyword>
<evidence type="ECO:0000313" key="16">
    <source>
        <dbReference type="Proteomes" id="UP000248330"/>
    </source>
</evidence>
<keyword evidence="10 11" id="KW-0012">Acyltransferase</keyword>
<sequence length="413" mass="42892">MSRRRVVVTGLGIVSPVGNDVDTAWKNILAGQSGIGPITTYDASAFSTRFAGLIRDFKAEEWMGAKEIKRTDPFIHYGVAAAKQAVRDAGLEIDDANRERIGVCVGSGIGGIGNIEEECGKLHAGGPRKVSPFFVPASIINMISGYISIDLGITGPNFAVVSACTTATHSIGLGARLIQSGDADVYIAGGAEAGSAPAGMAGFCQARALSTRNDEPQRASRPWDRDRDGFVLGDGAGVVVLEELEAARKRGARIYGEVVGFGMSSDAYHITLPPEDGRGARQCMVNAMRDAGLNPDDIDYINAHGTSTPAGDIAETLAVKGALGAHAAKVAVSSTKSMTGHLLGAAGGIEAVFTLLALRDQVLPPTINLDNPGEGCDLDYVPHTAREAKLDVALSNSFGFGGTNGTLALKRLA</sequence>
<comment type="catalytic activity">
    <reaction evidence="11">
        <text>a fatty acyl-[ACP] + malonyl-[ACP] + H(+) = a 3-oxoacyl-[ACP] + holo-[ACP] + CO2</text>
        <dbReference type="Rhea" id="RHEA:22836"/>
        <dbReference type="Rhea" id="RHEA-COMP:9623"/>
        <dbReference type="Rhea" id="RHEA-COMP:9685"/>
        <dbReference type="Rhea" id="RHEA-COMP:9916"/>
        <dbReference type="Rhea" id="RHEA-COMP:14125"/>
        <dbReference type="ChEBI" id="CHEBI:15378"/>
        <dbReference type="ChEBI" id="CHEBI:16526"/>
        <dbReference type="ChEBI" id="CHEBI:64479"/>
        <dbReference type="ChEBI" id="CHEBI:78449"/>
        <dbReference type="ChEBI" id="CHEBI:78776"/>
        <dbReference type="ChEBI" id="CHEBI:138651"/>
    </reaction>
</comment>
<keyword evidence="6 11" id="KW-0808">Transferase</keyword>
<keyword evidence="9 11" id="KW-0275">Fatty acid biosynthesis</keyword>
<evidence type="ECO:0000313" key="15">
    <source>
        <dbReference type="EMBL" id="PXV71621.1"/>
    </source>
</evidence>
<proteinExistence type="inferred from homology"/>
<accession>A0A318EK95</accession>
<evidence type="ECO:0000256" key="8">
    <source>
        <dbReference type="ARBA" id="ARBA00023098"/>
    </source>
</evidence>
<organism evidence="15 16">
    <name type="scientific">Sinimarinibacterium flocculans</name>
    <dbReference type="NCBI Taxonomy" id="985250"/>
    <lineage>
        <taxon>Bacteria</taxon>
        <taxon>Pseudomonadati</taxon>
        <taxon>Pseudomonadota</taxon>
        <taxon>Gammaproteobacteria</taxon>
        <taxon>Nevskiales</taxon>
        <taxon>Nevskiaceae</taxon>
        <taxon>Sinimarinibacterium</taxon>
    </lineage>
</organism>
<dbReference type="InterPro" id="IPR020841">
    <property type="entry name" value="PKS_Beta-ketoAc_synthase_dom"/>
</dbReference>
<comment type="pathway">
    <text evidence="1 11">Lipid metabolism; fatty acid biosynthesis.</text>
</comment>
<dbReference type="PANTHER" id="PTHR11712:SF336">
    <property type="entry name" value="3-OXOACYL-[ACYL-CARRIER-PROTEIN] SYNTHASE, MITOCHONDRIAL"/>
    <property type="match status" value="1"/>
</dbReference>
<keyword evidence="7" id="KW-0276">Fatty acid metabolism</keyword>
<dbReference type="AlphaFoldDB" id="A0A318EK95"/>
<dbReference type="NCBIfam" id="TIGR03150">
    <property type="entry name" value="fabF"/>
    <property type="match status" value="1"/>
</dbReference>
<dbReference type="NCBIfam" id="NF005589">
    <property type="entry name" value="PRK07314.1"/>
    <property type="match status" value="1"/>
</dbReference>
<evidence type="ECO:0000256" key="10">
    <source>
        <dbReference type="ARBA" id="ARBA00023315"/>
    </source>
</evidence>
<dbReference type="InterPro" id="IPR000794">
    <property type="entry name" value="Beta-ketoacyl_synthase"/>
</dbReference>
<dbReference type="PROSITE" id="PS52004">
    <property type="entry name" value="KS3_2"/>
    <property type="match status" value="1"/>
</dbReference>
<dbReference type="NCBIfam" id="NF004970">
    <property type="entry name" value="PRK06333.1"/>
    <property type="match status" value="1"/>
</dbReference>
<evidence type="ECO:0000256" key="3">
    <source>
        <dbReference type="ARBA" id="ARBA00012356"/>
    </source>
</evidence>
<evidence type="ECO:0000256" key="4">
    <source>
        <dbReference type="ARBA" id="ARBA00014657"/>
    </source>
</evidence>
<dbReference type="InterPro" id="IPR017568">
    <property type="entry name" value="3-oxoacyl-ACP_synth-2"/>
</dbReference>
<evidence type="ECO:0000256" key="11">
    <source>
        <dbReference type="PIRNR" id="PIRNR000447"/>
    </source>
</evidence>
<dbReference type="PROSITE" id="PS00606">
    <property type="entry name" value="KS3_1"/>
    <property type="match status" value="1"/>
</dbReference>
<dbReference type="GO" id="GO:0005829">
    <property type="term" value="C:cytosol"/>
    <property type="evidence" value="ECO:0007669"/>
    <property type="project" value="TreeGrafter"/>
</dbReference>
<evidence type="ECO:0000256" key="2">
    <source>
        <dbReference type="ARBA" id="ARBA00008467"/>
    </source>
</evidence>
<dbReference type="GO" id="GO:0006633">
    <property type="term" value="P:fatty acid biosynthetic process"/>
    <property type="evidence" value="ECO:0007669"/>
    <property type="project" value="UniProtKB-UniRule"/>
</dbReference>
<dbReference type="InterPro" id="IPR014030">
    <property type="entry name" value="Ketoacyl_synth_N"/>
</dbReference>
<dbReference type="EC" id="2.3.1.179" evidence="3 11"/>
<dbReference type="Proteomes" id="UP000248330">
    <property type="component" value="Unassembled WGS sequence"/>
</dbReference>
<keyword evidence="8" id="KW-0443">Lipid metabolism</keyword>
<dbReference type="UniPathway" id="UPA00094"/>
<evidence type="ECO:0000259" key="14">
    <source>
        <dbReference type="PROSITE" id="PS52004"/>
    </source>
</evidence>
<feature type="domain" description="Ketosynthase family 3 (KS3)" evidence="14">
    <location>
        <begin position="3"/>
        <end position="411"/>
    </location>
</feature>
<dbReference type="RefSeq" id="WP_110263723.1">
    <property type="nucleotide sequence ID" value="NZ_CAKZQT010000007.1"/>
</dbReference>
<name>A0A318EK95_9GAMM</name>
<dbReference type="Pfam" id="PF00109">
    <property type="entry name" value="ketoacyl-synt"/>
    <property type="match status" value="1"/>
</dbReference>
<comment type="catalytic activity">
    <reaction evidence="11">
        <text>(9Z)-hexadecenoyl-[ACP] + malonyl-[ACP] + H(+) = 3-oxo-(11Z)-octadecenoyl-[ACP] + holo-[ACP] + CO2</text>
        <dbReference type="Rhea" id="RHEA:55040"/>
        <dbReference type="Rhea" id="RHEA-COMP:9623"/>
        <dbReference type="Rhea" id="RHEA-COMP:9685"/>
        <dbReference type="Rhea" id="RHEA-COMP:10800"/>
        <dbReference type="Rhea" id="RHEA-COMP:14074"/>
        <dbReference type="ChEBI" id="CHEBI:15378"/>
        <dbReference type="ChEBI" id="CHEBI:16526"/>
        <dbReference type="ChEBI" id="CHEBI:64479"/>
        <dbReference type="ChEBI" id="CHEBI:78449"/>
        <dbReference type="ChEBI" id="CHEBI:83989"/>
        <dbReference type="ChEBI" id="CHEBI:138538"/>
        <dbReference type="EC" id="2.3.1.179"/>
    </reaction>
</comment>
<dbReference type="InterPro" id="IPR014031">
    <property type="entry name" value="Ketoacyl_synth_C"/>
</dbReference>
<reference evidence="15 16" key="1">
    <citation type="submission" date="2018-04" db="EMBL/GenBank/DDBJ databases">
        <title>Genomic Encyclopedia of Type Strains, Phase IV (KMG-IV): sequencing the most valuable type-strain genomes for metagenomic binning, comparative biology and taxonomic classification.</title>
        <authorList>
            <person name="Goeker M."/>
        </authorList>
    </citation>
    <scope>NUCLEOTIDE SEQUENCE [LARGE SCALE GENOMIC DNA]</scope>
    <source>
        <strain evidence="15 16">DSM 104150</strain>
    </source>
</reference>
<gene>
    <name evidence="15" type="ORF">C8D93_101676</name>
</gene>
<dbReference type="SUPFAM" id="SSF53901">
    <property type="entry name" value="Thiolase-like"/>
    <property type="match status" value="2"/>
</dbReference>
<dbReference type="InterPro" id="IPR016039">
    <property type="entry name" value="Thiolase-like"/>
</dbReference>
<dbReference type="InterPro" id="IPR018201">
    <property type="entry name" value="Ketoacyl_synth_AS"/>
</dbReference>
<evidence type="ECO:0000256" key="6">
    <source>
        <dbReference type="ARBA" id="ARBA00022679"/>
    </source>
</evidence>
<evidence type="ECO:0000256" key="9">
    <source>
        <dbReference type="ARBA" id="ARBA00023160"/>
    </source>
</evidence>
<evidence type="ECO:0000256" key="12">
    <source>
        <dbReference type="PIRSR" id="PIRSR000447-1"/>
    </source>
</evidence>
<comment type="caution">
    <text evidence="15">The sequence shown here is derived from an EMBL/GenBank/DDBJ whole genome shotgun (WGS) entry which is preliminary data.</text>
</comment>